<dbReference type="InterPro" id="IPR056146">
    <property type="entry name" value="DUF7729"/>
</dbReference>
<dbReference type="Pfam" id="PF24855">
    <property type="entry name" value="DUF7729"/>
    <property type="match status" value="2"/>
</dbReference>
<evidence type="ECO:0000313" key="4">
    <source>
        <dbReference type="EMBL" id="PSK57767.1"/>
    </source>
</evidence>
<keyword evidence="2" id="KW-0812">Transmembrane</keyword>
<evidence type="ECO:0000313" key="5">
    <source>
        <dbReference type="Proteomes" id="UP000243723"/>
    </source>
</evidence>
<reference evidence="4 5" key="1">
    <citation type="submission" date="2017-05" db="EMBL/GenBank/DDBJ databases">
        <title>Draft genome sequence of Elsinoe australis.</title>
        <authorList>
            <person name="Cheng Q."/>
        </authorList>
    </citation>
    <scope>NUCLEOTIDE SEQUENCE [LARGE SCALE GENOMIC DNA]</scope>
    <source>
        <strain evidence="4 5">NL1</strain>
    </source>
</reference>
<comment type="caution">
    <text evidence="4">The sequence shown here is derived from an EMBL/GenBank/DDBJ whole genome shotgun (WGS) entry which is preliminary data.</text>
</comment>
<dbReference type="Proteomes" id="UP000243723">
    <property type="component" value="Unassembled WGS sequence"/>
</dbReference>
<organism evidence="4 5">
    <name type="scientific">Elsinoe australis</name>
    <dbReference type="NCBI Taxonomy" id="40998"/>
    <lineage>
        <taxon>Eukaryota</taxon>
        <taxon>Fungi</taxon>
        <taxon>Dikarya</taxon>
        <taxon>Ascomycota</taxon>
        <taxon>Pezizomycotina</taxon>
        <taxon>Dothideomycetes</taxon>
        <taxon>Dothideomycetidae</taxon>
        <taxon>Myriangiales</taxon>
        <taxon>Elsinoaceae</taxon>
        <taxon>Elsinoe</taxon>
    </lineage>
</organism>
<evidence type="ECO:0000259" key="3">
    <source>
        <dbReference type="Pfam" id="PF24855"/>
    </source>
</evidence>
<gene>
    <name evidence="4" type="ORF">B9Z65_8969</name>
</gene>
<dbReference type="EMBL" id="NHZQ01000037">
    <property type="protein sequence ID" value="PSK57767.1"/>
    <property type="molecule type" value="Genomic_DNA"/>
</dbReference>
<name>A0A2P8ABC2_9PEZI</name>
<feature type="domain" description="DUF7729" evidence="3">
    <location>
        <begin position="156"/>
        <end position="280"/>
    </location>
</feature>
<feature type="compositionally biased region" description="Basic residues" evidence="1">
    <location>
        <begin position="28"/>
        <end position="44"/>
    </location>
</feature>
<proteinExistence type="predicted"/>
<protein>
    <recommendedName>
        <fullName evidence="3">DUF7729 domain-containing protein</fullName>
    </recommendedName>
</protein>
<feature type="region of interest" description="Disordered" evidence="1">
    <location>
        <begin position="20"/>
        <end position="45"/>
    </location>
</feature>
<evidence type="ECO:0000256" key="2">
    <source>
        <dbReference type="SAM" id="Phobius"/>
    </source>
</evidence>
<dbReference type="AlphaFoldDB" id="A0A2P8ABC2"/>
<keyword evidence="2" id="KW-1133">Transmembrane helix</keyword>
<keyword evidence="2" id="KW-0472">Membrane</keyword>
<sequence length="419" mass="44362">MAEHTFHHEQACFDETATCSSGHTTTQHNHHGLTRPISSRRKGSRYTATTNDLHLSLISILLLILASFPIASASVIPNRRTPESLVFLEPYTAPEEIIFDRSPPPARTNLIKRADSSTTHDPILVAGSESTTSTSKKEYTGETIISDTSESPTTALPTPFDTTLGNNFTSTQCLPFFQSFLSNATFNACLPFSLLMQTSSSFFQALRTPALLTRTLDATCNVNVTDCSLLMSTLNTQLRTNSICGTDLSRQNPVVVQAAAGFAAYDTLYRAACLKSRTTTGTTATSSSASSSSSSSSATAGSTYCFAEAATNTSAPDSLYTYFLPLGMKLPVDAHPACTGCLKDTMAAFAQSATVKGQAVAGTYLDAARTVDKWCGEGFAREDVKIAAVSSGGGKVGGGPGKWWIGLVAAVGTGMWQVV</sequence>
<evidence type="ECO:0000256" key="1">
    <source>
        <dbReference type="SAM" id="MobiDB-lite"/>
    </source>
</evidence>
<dbReference type="OrthoDB" id="2564812at2759"/>
<dbReference type="PANTHER" id="PTHR39460">
    <property type="entry name" value="EXPRESSED PROTEIN"/>
    <property type="match status" value="1"/>
</dbReference>
<keyword evidence="5" id="KW-1185">Reference proteome</keyword>
<accession>A0A2P8ABC2</accession>
<dbReference type="PANTHER" id="PTHR39460:SF1">
    <property type="entry name" value="C6 TRANSCRIPTION FACTOR"/>
    <property type="match status" value="1"/>
</dbReference>
<feature type="transmembrane region" description="Helical" evidence="2">
    <location>
        <begin position="53"/>
        <end position="76"/>
    </location>
</feature>
<feature type="domain" description="DUF7729" evidence="3">
    <location>
        <begin position="297"/>
        <end position="383"/>
    </location>
</feature>